<dbReference type="STRING" id="53444.AYR59_03190"/>
<dbReference type="InterPro" id="IPR036390">
    <property type="entry name" value="WH_DNA-bd_sf"/>
</dbReference>
<protein>
    <recommendedName>
        <fullName evidence="4">HTH arsR-type domain-containing protein</fullName>
    </recommendedName>
</protein>
<dbReference type="InterPro" id="IPR051081">
    <property type="entry name" value="HTH_MetalResp_TranReg"/>
</dbReference>
<dbReference type="Gene3D" id="1.10.10.10">
    <property type="entry name" value="Winged helix-like DNA-binding domain superfamily/Winged helix DNA-binding domain"/>
    <property type="match status" value="1"/>
</dbReference>
<dbReference type="Pfam" id="PF12840">
    <property type="entry name" value="HTH_20"/>
    <property type="match status" value="1"/>
</dbReference>
<comment type="caution">
    <text evidence="5">The sequence shown here is derived from an EMBL/GenBank/DDBJ whole genome shotgun (WGS) entry which is preliminary data.</text>
</comment>
<dbReference type="NCBIfam" id="NF033788">
    <property type="entry name" value="HTH_metalloreg"/>
    <property type="match status" value="1"/>
</dbReference>
<keyword evidence="6" id="KW-1185">Reference proteome</keyword>
<dbReference type="AlphaFoldDB" id="A0A0R2JTL5"/>
<keyword evidence="2" id="KW-0238">DNA-binding</keyword>
<dbReference type="SUPFAM" id="SSF46785">
    <property type="entry name" value="Winged helix' DNA-binding domain"/>
    <property type="match status" value="1"/>
</dbReference>
<reference evidence="5 6" key="1">
    <citation type="journal article" date="2015" name="Genome Announc.">
        <title>Expanding the biotechnology potential of lactobacilli through comparative genomics of 213 strains and associated genera.</title>
        <authorList>
            <person name="Sun Z."/>
            <person name="Harris H.M."/>
            <person name="McCann A."/>
            <person name="Guo C."/>
            <person name="Argimon S."/>
            <person name="Zhang W."/>
            <person name="Yang X."/>
            <person name="Jeffery I.B."/>
            <person name="Cooney J.C."/>
            <person name="Kagawa T.F."/>
            <person name="Liu W."/>
            <person name="Song Y."/>
            <person name="Salvetti E."/>
            <person name="Wrobel A."/>
            <person name="Rasinkangas P."/>
            <person name="Parkhill J."/>
            <person name="Rea M.C."/>
            <person name="O'Sullivan O."/>
            <person name="Ritari J."/>
            <person name="Douillard F.P."/>
            <person name="Paul Ross R."/>
            <person name="Yang R."/>
            <person name="Briner A.E."/>
            <person name="Felis G.E."/>
            <person name="de Vos W.M."/>
            <person name="Barrangou R."/>
            <person name="Klaenhammer T.R."/>
            <person name="Caufield P.W."/>
            <person name="Cui Y."/>
            <person name="Zhang H."/>
            <person name="O'Toole P.W."/>
        </authorList>
    </citation>
    <scope>NUCLEOTIDE SEQUENCE [LARGE SCALE GENOMIC DNA]</scope>
    <source>
        <strain evidence="5 6">DSM 20690</strain>
    </source>
</reference>
<dbReference type="SMART" id="SM00418">
    <property type="entry name" value="HTH_ARSR"/>
    <property type="match status" value="1"/>
</dbReference>
<organism evidence="5 6">
    <name type="scientific">Fructilactobacillus lindneri DSM 20690 = JCM 11027</name>
    <dbReference type="NCBI Taxonomy" id="1122148"/>
    <lineage>
        <taxon>Bacteria</taxon>
        <taxon>Bacillati</taxon>
        <taxon>Bacillota</taxon>
        <taxon>Bacilli</taxon>
        <taxon>Lactobacillales</taxon>
        <taxon>Lactobacillaceae</taxon>
        <taxon>Fructilactobacillus</taxon>
    </lineage>
</organism>
<proteinExistence type="predicted"/>
<evidence type="ECO:0000256" key="3">
    <source>
        <dbReference type="ARBA" id="ARBA00023163"/>
    </source>
</evidence>
<dbReference type="PANTHER" id="PTHR33154:SF25">
    <property type="entry name" value="LMO0101 PROTEIN"/>
    <property type="match status" value="1"/>
</dbReference>
<dbReference type="InterPro" id="IPR036388">
    <property type="entry name" value="WH-like_DNA-bd_sf"/>
</dbReference>
<evidence type="ECO:0000313" key="5">
    <source>
        <dbReference type="EMBL" id="KRN78709.1"/>
    </source>
</evidence>
<evidence type="ECO:0000259" key="4">
    <source>
        <dbReference type="PROSITE" id="PS50987"/>
    </source>
</evidence>
<feature type="domain" description="HTH arsR-type" evidence="4">
    <location>
        <begin position="5"/>
        <end position="97"/>
    </location>
</feature>
<dbReference type="InterPro" id="IPR001845">
    <property type="entry name" value="HTH_ArsR_DNA-bd_dom"/>
</dbReference>
<dbReference type="PROSITE" id="PS50987">
    <property type="entry name" value="HTH_ARSR_2"/>
    <property type="match status" value="1"/>
</dbReference>
<dbReference type="EMBL" id="JQBT01000033">
    <property type="protein sequence ID" value="KRN78709.1"/>
    <property type="molecule type" value="Genomic_DNA"/>
</dbReference>
<dbReference type="GO" id="GO:0003677">
    <property type="term" value="F:DNA binding"/>
    <property type="evidence" value="ECO:0007669"/>
    <property type="project" value="UniProtKB-KW"/>
</dbReference>
<dbReference type="Proteomes" id="UP000051565">
    <property type="component" value="Unassembled WGS sequence"/>
</dbReference>
<dbReference type="InterPro" id="IPR011991">
    <property type="entry name" value="ArsR-like_HTH"/>
</dbReference>
<dbReference type="PRINTS" id="PR00778">
    <property type="entry name" value="HTHARSR"/>
</dbReference>
<dbReference type="GO" id="GO:0003700">
    <property type="term" value="F:DNA-binding transcription factor activity"/>
    <property type="evidence" value="ECO:0007669"/>
    <property type="project" value="InterPro"/>
</dbReference>
<dbReference type="RefSeq" id="WP_054645938.1">
    <property type="nucleotide sequence ID" value="NZ_FUXS01000002.1"/>
</dbReference>
<name>A0A0R2JTL5_9LACO</name>
<keyword evidence="1" id="KW-0805">Transcription regulation</keyword>
<dbReference type="PANTHER" id="PTHR33154">
    <property type="entry name" value="TRANSCRIPTIONAL REGULATOR, ARSR FAMILY"/>
    <property type="match status" value="1"/>
</dbReference>
<sequence length="97" mass="11329">MNHTFNENDKRQLSSVFKALSDPLRIDIIKYLKEIKAEITCGEIGKVMKISKTSGSYHFKILEKAGLITTRKDAREKYIKLNPDTFEKYVTNFWNNL</sequence>
<evidence type="ECO:0000256" key="1">
    <source>
        <dbReference type="ARBA" id="ARBA00023015"/>
    </source>
</evidence>
<evidence type="ECO:0000256" key="2">
    <source>
        <dbReference type="ARBA" id="ARBA00023125"/>
    </source>
</evidence>
<keyword evidence="3" id="KW-0804">Transcription</keyword>
<accession>A0A0R2JTL5</accession>
<dbReference type="GeneID" id="61249881"/>
<evidence type="ECO:0000313" key="6">
    <source>
        <dbReference type="Proteomes" id="UP000051565"/>
    </source>
</evidence>
<gene>
    <name evidence="5" type="ORF">IV52_GL000986</name>
</gene>
<dbReference type="PATRIC" id="fig|1122148.6.peg.1012"/>
<dbReference type="CDD" id="cd00090">
    <property type="entry name" value="HTH_ARSR"/>
    <property type="match status" value="1"/>
</dbReference>
<dbReference type="OrthoDB" id="9794330at2"/>